<dbReference type="Gene3D" id="1.20.1740.10">
    <property type="entry name" value="Amino acid/polyamine transporter I"/>
    <property type="match status" value="1"/>
</dbReference>
<feature type="transmembrane region" description="Helical" evidence="7">
    <location>
        <begin position="329"/>
        <end position="349"/>
    </location>
</feature>
<feature type="transmembrane region" description="Helical" evidence="7">
    <location>
        <begin position="12"/>
        <end position="31"/>
    </location>
</feature>
<feature type="transmembrane region" description="Helical" evidence="7">
    <location>
        <begin position="192"/>
        <end position="221"/>
    </location>
</feature>
<evidence type="ECO:0000256" key="2">
    <source>
        <dbReference type="ARBA" id="ARBA00022448"/>
    </source>
</evidence>
<dbReference type="PIRSF" id="PIRSF006060">
    <property type="entry name" value="AA_transporter"/>
    <property type="match status" value="1"/>
</dbReference>
<feature type="transmembrane region" description="Helical" evidence="7">
    <location>
        <begin position="242"/>
        <end position="261"/>
    </location>
</feature>
<dbReference type="InterPro" id="IPR004840">
    <property type="entry name" value="Amino_acid_permease_CS"/>
</dbReference>
<dbReference type="PANTHER" id="PTHR43495">
    <property type="entry name" value="GABA PERMEASE"/>
    <property type="match status" value="1"/>
</dbReference>
<organism evidence="9 10">
    <name type="scientific">Geobacillus subterraneus</name>
    <dbReference type="NCBI Taxonomy" id="129338"/>
    <lineage>
        <taxon>Bacteria</taxon>
        <taxon>Bacillati</taxon>
        <taxon>Bacillota</taxon>
        <taxon>Bacilli</taxon>
        <taxon>Bacillales</taxon>
        <taxon>Anoxybacillaceae</taxon>
        <taxon>Geobacillus</taxon>
    </lineage>
</organism>
<feature type="transmembrane region" description="Helical" evidence="7">
    <location>
        <begin position="422"/>
        <end position="440"/>
    </location>
</feature>
<feature type="transmembrane region" description="Helical" evidence="7">
    <location>
        <begin position="89"/>
        <end position="110"/>
    </location>
</feature>
<evidence type="ECO:0000313" key="9">
    <source>
        <dbReference type="EMBL" id="BBW96163.1"/>
    </source>
</evidence>
<name>A0A679FK42_9BACL</name>
<dbReference type="EMBL" id="AP022557">
    <property type="protein sequence ID" value="BBW96163.1"/>
    <property type="molecule type" value="Genomic_DNA"/>
</dbReference>
<evidence type="ECO:0000256" key="4">
    <source>
        <dbReference type="ARBA" id="ARBA00022970"/>
    </source>
</evidence>
<dbReference type="FunFam" id="1.20.1740.10:FF:000001">
    <property type="entry name" value="Amino acid permease"/>
    <property type="match status" value="1"/>
</dbReference>
<feature type="transmembrane region" description="Helical" evidence="7">
    <location>
        <begin position="395"/>
        <end position="416"/>
    </location>
</feature>
<comment type="subcellular location">
    <subcellularLocation>
        <location evidence="1">Membrane</location>
        <topology evidence="1">Multi-pass membrane protein</topology>
    </subcellularLocation>
</comment>
<evidence type="ECO:0000256" key="3">
    <source>
        <dbReference type="ARBA" id="ARBA00022692"/>
    </source>
</evidence>
<evidence type="ECO:0000256" key="6">
    <source>
        <dbReference type="ARBA" id="ARBA00023136"/>
    </source>
</evidence>
<dbReference type="PANTHER" id="PTHR43495:SF5">
    <property type="entry name" value="GAMMA-AMINOBUTYRIC ACID PERMEASE"/>
    <property type="match status" value="1"/>
</dbReference>
<feature type="domain" description="Amino acid permease/ SLC12A" evidence="8">
    <location>
        <begin position="16"/>
        <end position="415"/>
    </location>
</feature>
<dbReference type="RefSeq" id="WP_061912081.1">
    <property type="nucleotide sequence ID" value="NZ_AP022557.1"/>
</dbReference>
<evidence type="ECO:0000259" key="8">
    <source>
        <dbReference type="Pfam" id="PF00324"/>
    </source>
</evidence>
<evidence type="ECO:0000313" key="10">
    <source>
        <dbReference type="Proteomes" id="UP000501421"/>
    </source>
</evidence>
<accession>A0A679FK42</accession>
<feature type="transmembrane region" description="Helical" evidence="7">
    <location>
        <begin position="355"/>
        <end position="374"/>
    </location>
</feature>
<evidence type="ECO:0000256" key="1">
    <source>
        <dbReference type="ARBA" id="ARBA00004141"/>
    </source>
</evidence>
<dbReference type="GO" id="GO:0006865">
    <property type="term" value="P:amino acid transport"/>
    <property type="evidence" value="ECO:0007669"/>
    <property type="project" value="UniProtKB-KW"/>
</dbReference>
<keyword evidence="6 7" id="KW-0472">Membrane</keyword>
<feature type="transmembrane region" description="Helical" evidence="7">
    <location>
        <begin position="152"/>
        <end position="172"/>
    </location>
</feature>
<protein>
    <submittedName>
        <fullName evidence="9">Amino acid permease YvbW</fullName>
    </submittedName>
</protein>
<sequence>MNHSRPSLQKGLLPRHVQLMALGGMIGTGIFKGSSDTIHMAGPSVVLTYLLGGALLFLIMAALAEMAIAYPGENVQHLIRRAFGFRWSFLVGWLYWANWTLVTVVELLAAGSFLRYWMPAVPLWLLALSCALFIIALNLFPVRYYGEAEFWLAGLKVAALAVFILLGAGMWFGVIEGADGNPWSRYATYDDWFPHGIVGMISALLVVMFSYGGAELIGVAVTEMKDADRVLPRVIQTTIWRVIGFYVLPIAIICGIMPWNAVSAENSPFVQVLEATGIPGAAHVMNAVLLVAVLSAANTGVYATSRLLFSMAEQGEASRRLLRTTRHGVPLYGMGMVAVCIALGVVGAYLAPGRIIGELMAIPGFTVLIVWMMIGAAQLKLRPHYDTNPFFCVKAFPYTTIIAVVSLGAIWVSFLFQRDHRIGSVLCLVILAVLSIYGASKEKQSRRSEQNTNEQSS</sequence>
<gene>
    <name evidence="9" type="primary">yvbW</name>
    <name evidence="9" type="ORF">GsuE55_09960</name>
</gene>
<feature type="transmembrane region" description="Helical" evidence="7">
    <location>
        <begin position="281"/>
        <end position="309"/>
    </location>
</feature>
<feature type="transmembrane region" description="Helical" evidence="7">
    <location>
        <begin position="116"/>
        <end position="140"/>
    </location>
</feature>
<proteinExistence type="predicted"/>
<keyword evidence="4" id="KW-0029">Amino-acid transport</keyword>
<keyword evidence="2" id="KW-0813">Transport</keyword>
<dbReference type="InterPro" id="IPR004841">
    <property type="entry name" value="AA-permease/SLC12A_dom"/>
</dbReference>
<reference evidence="10" key="1">
    <citation type="journal article" date="2020" name="Microbiol. Resour. Announc.">
        <title>Complete Genome Sequence of Geobacillus sp. Strain E55-1, Isolated from Mine Geyser in Japan.</title>
        <authorList>
            <person name="Miyazaki K."/>
            <person name="Hase E."/>
            <person name="Tokito N."/>
        </authorList>
    </citation>
    <scope>NUCLEOTIDE SEQUENCE [LARGE SCALE GENOMIC DNA]</scope>
    <source>
        <strain evidence="10">E55-1</strain>
    </source>
</reference>
<keyword evidence="5 7" id="KW-1133">Transmembrane helix</keyword>
<dbReference type="GO" id="GO:0016020">
    <property type="term" value="C:membrane"/>
    <property type="evidence" value="ECO:0007669"/>
    <property type="project" value="UniProtKB-SubCell"/>
</dbReference>
<feature type="transmembrane region" description="Helical" evidence="7">
    <location>
        <begin position="46"/>
        <end position="68"/>
    </location>
</feature>
<dbReference type="GO" id="GO:0055085">
    <property type="term" value="P:transmembrane transport"/>
    <property type="evidence" value="ECO:0007669"/>
    <property type="project" value="InterPro"/>
</dbReference>
<evidence type="ECO:0000256" key="5">
    <source>
        <dbReference type="ARBA" id="ARBA00022989"/>
    </source>
</evidence>
<evidence type="ECO:0000256" key="7">
    <source>
        <dbReference type="SAM" id="Phobius"/>
    </source>
</evidence>
<dbReference type="Proteomes" id="UP000501421">
    <property type="component" value="Chromosome"/>
</dbReference>
<keyword evidence="3 7" id="KW-0812">Transmembrane</keyword>
<dbReference type="AlphaFoldDB" id="A0A679FK42"/>
<keyword evidence="10" id="KW-1185">Reference proteome</keyword>
<dbReference type="PROSITE" id="PS00218">
    <property type="entry name" value="AMINO_ACID_PERMEASE_1"/>
    <property type="match status" value="1"/>
</dbReference>
<dbReference type="Pfam" id="PF00324">
    <property type="entry name" value="AA_permease"/>
    <property type="match status" value="1"/>
</dbReference>